<protein>
    <submittedName>
        <fullName evidence="1">UDP-N-acetylglucosamine pyrophosphorylase</fullName>
    </submittedName>
</protein>
<organism evidence="1 2">
    <name type="scientific">Clostridium cibarium</name>
    <dbReference type="NCBI Taxonomy" id="2762247"/>
    <lineage>
        <taxon>Bacteria</taxon>
        <taxon>Bacillati</taxon>
        <taxon>Bacillota</taxon>
        <taxon>Clostridia</taxon>
        <taxon>Eubacteriales</taxon>
        <taxon>Clostridiaceae</taxon>
        <taxon>Clostridium</taxon>
    </lineage>
</organism>
<accession>A0ABR8PW60</accession>
<gene>
    <name evidence="1" type="ORF">H9661_13800</name>
</gene>
<comment type="caution">
    <text evidence="1">The sequence shown here is derived from an EMBL/GenBank/DDBJ whole genome shotgun (WGS) entry which is preliminary data.</text>
</comment>
<dbReference type="RefSeq" id="WP_143318355.1">
    <property type="nucleotide sequence ID" value="NZ_JACSRA010000023.1"/>
</dbReference>
<dbReference type="EMBL" id="JACSRA010000023">
    <property type="protein sequence ID" value="MBD7912433.1"/>
    <property type="molecule type" value="Genomic_DNA"/>
</dbReference>
<dbReference type="Proteomes" id="UP000627781">
    <property type="component" value="Unassembled WGS sequence"/>
</dbReference>
<proteinExistence type="predicted"/>
<sequence length="140" mass="15502">MEYKLTILELGKALKKIEEDCGLKMLIKANLSGGWMTMVGEAIIVSIPKEYRPGLSAKFDNIVSIKLKDENSEGSMIKLTGGPEKKFNVKVEPAKYREIPKNGIGLNQVKINESECTLKIDDSIVFTIKAKAEDIMNIIG</sequence>
<name>A0ABR8PW60_9CLOT</name>
<reference evidence="1 2" key="1">
    <citation type="submission" date="2020-08" db="EMBL/GenBank/DDBJ databases">
        <title>A Genomic Blueprint of the Chicken Gut Microbiome.</title>
        <authorList>
            <person name="Gilroy R."/>
            <person name="Ravi A."/>
            <person name="Getino M."/>
            <person name="Pursley I."/>
            <person name="Horton D.L."/>
            <person name="Alikhan N.-F."/>
            <person name="Baker D."/>
            <person name="Gharbi K."/>
            <person name="Hall N."/>
            <person name="Watson M."/>
            <person name="Adriaenssens E.M."/>
            <person name="Foster-Nyarko E."/>
            <person name="Jarju S."/>
            <person name="Secka A."/>
            <person name="Antonio M."/>
            <person name="Oren A."/>
            <person name="Chaudhuri R."/>
            <person name="La Ragione R.M."/>
            <person name="Hildebrand F."/>
            <person name="Pallen M.J."/>
        </authorList>
    </citation>
    <scope>NUCLEOTIDE SEQUENCE [LARGE SCALE GENOMIC DNA]</scope>
    <source>
        <strain evidence="1 2">Sa3CVN1</strain>
    </source>
</reference>
<keyword evidence="2" id="KW-1185">Reference proteome</keyword>
<evidence type="ECO:0000313" key="2">
    <source>
        <dbReference type="Proteomes" id="UP000627781"/>
    </source>
</evidence>
<evidence type="ECO:0000313" key="1">
    <source>
        <dbReference type="EMBL" id="MBD7912433.1"/>
    </source>
</evidence>